<sequence>MKFNQYIKKNVEDAREKYRDAGYQNVRCIGAIITRISPDDFYAMTLQFFGDTMDLDFVREQCLAKEKSDALYESSYKDWFPEGTLPVCDNKNK</sequence>
<evidence type="ECO:0008006" key="3">
    <source>
        <dbReference type="Google" id="ProtNLM"/>
    </source>
</evidence>
<comment type="caution">
    <text evidence="1">The sequence shown here is derived from an EMBL/GenBank/DDBJ whole genome shotgun (WGS) entry which is preliminary data.</text>
</comment>
<evidence type="ECO:0000313" key="2">
    <source>
        <dbReference type="Proteomes" id="UP001529275"/>
    </source>
</evidence>
<dbReference type="Proteomes" id="UP001529275">
    <property type="component" value="Unassembled WGS sequence"/>
</dbReference>
<evidence type="ECO:0000313" key="1">
    <source>
        <dbReference type="EMBL" id="MDM8194809.1"/>
    </source>
</evidence>
<proteinExistence type="predicted"/>
<organism evidence="1 2">
    <name type="scientific">Massilimicrobiota timonensis</name>
    <dbReference type="NCBI Taxonomy" id="1776392"/>
    <lineage>
        <taxon>Bacteria</taxon>
        <taxon>Bacillati</taxon>
        <taxon>Bacillota</taxon>
        <taxon>Erysipelotrichia</taxon>
        <taxon>Erysipelotrichales</taxon>
        <taxon>Erysipelotrichaceae</taxon>
        <taxon>Massilimicrobiota</taxon>
    </lineage>
</organism>
<dbReference type="RefSeq" id="WP_289527013.1">
    <property type="nucleotide sequence ID" value="NZ_JAUDCK010000001.1"/>
</dbReference>
<reference evidence="2" key="1">
    <citation type="submission" date="2023-06" db="EMBL/GenBank/DDBJ databases">
        <title>Identification and characterization of horizontal gene transfer across gut microbiota members of farm animals based on homology search.</title>
        <authorList>
            <person name="Zeman M."/>
            <person name="Kubasova T."/>
            <person name="Jahodarova E."/>
            <person name="Nykrynova M."/>
            <person name="Rychlik I."/>
        </authorList>
    </citation>
    <scope>NUCLEOTIDE SEQUENCE [LARGE SCALE GENOMIC DNA]</scope>
    <source>
        <strain evidence="2">ET341</strain>
    </source>
</reference>
<accession>A0ABT7UF79</accession>
<protein>
    <recommendedName>
        <fullName evidence="3">DUF4304 domain-containing protein</fullName>
    </recommendedName>
</protein>
<dbReference type="EMBL" id="JAUDCK010000001">
    <property type="protein sequence ID" value="MDM8194809.1"/>
    <property type="molecule type" value="Genomic_DNA"/>
</dbReference>
<name>A0ABT7UF79_9FIRM</name>
<gene>
    <name evidence="1" type="ORF">QUV98_00515</name>
</gene>
<keyword evidence="2" id="KW-1185">Reference proteome</keyword>
<reference evidence="1 2" key="2">
    <citation type="submission" date="2023-06" db="EMBL/GenBank/DDBJ databases">
        <authorList>
            <person name="Zeman M."/>
            <person name="Kubasova T."/>
            <person name="Jahodarova E."/>
            <person name="Nykrynova M."/>
            <person name="Rychlik I."/>
        </authorList>
    </citation>
    <scope>NUCLEOTIDE SEQUENCE [LARGE SCALE GENOMIC DNA]</scope>
    <source>
        <strain evidence="1 2">ET341</strain>
    </source>
</reference>